<accession>A2Q1E1</accession>
<protein>
    <submittedName>
        <fullName evidence="1">Uncharacterized protein</fullName>
    </submittedName>
</protein>
<gene>
    <name evidence="1" type="ORF">MtrDRAFT_AC148775g25v2</name>
    <name evidence="2" type="ORF">MtrunA17_Chr2g0299381</name>
</gene>
<organism evidence="1">
    <name type="scientific">Medicago truncatula</name>
    <name type="common">Barrel medic</name>
    <name type="synonym">Medicago tribuloides</name>
    <dbReference type="NCBI Taxonomy" id="3880"/>
    <lineage>
        <taxon>Eukaryota</taxon>
        <taxon>Viridiplantae</taxon>
        <taxon>Streptophyta</taxon>
        <taxon>Embryophyta</taxon>
        <taxon>Tracheophyta</taxon>
        <taxon>Spermatophyta</taxon>
        <taxon>Magnoliopsida</taxon>
        <taxon>eudicotyledons</taxon>
        <taxon>Gunneridae</taxon>
        <taxon>Pentapetalae</taxon>
        <taxon>rosids</taxon>
        <taxon>fabids</taxon>
        <taxon>Fabales</taxon>
        <taxon>Fabaceae</taxon>
        <taxon>Papilionoideae</taxon>
        <taxon>50 kb inversion clade</taxon>
        <taxon>NPAAA clade</taxon>
        <taxon>Hologalegina</taxon>
        <taxon>IRL clade</taxon>
        <taxon>Trifolieae</taxon>
        <taxon>Medicago</taxon>
    </lineage>
</organism>
<evidence type="ECO:0000313" key="1">
    <source>
        <dbReference type="EMBL" id="ABN05758.1"/>
    </source>
</evidence>
<reference evidence="2" key="3">
    <citation type="journal article" date="2018" name="Nat. Plants">
        <title>Whole-genome landscape of Medicago truncatula symbiotic genes.</title>
        <authorList>
            <person name="Pecrix Y."/>
            <person name="Gamas P."/>
            <person name="Carrere S."/>
        </authorList>
    </citation>
    <scope>NUCLEOTIDE SEQUENCE</scope>
    <source>
        <tissue evidence="2">Leaves</tissue>
    </source>
</reference>
<sequence length="132" mass="15214">MEVLCSRWLLFHIRFWYIQRTNSISHLPRYTALGRFVEGHLCALLHRNATSKLILMVEPISNLLQHSSLNFIEAVTLSSTIQAWLHALSSSHTDLSAGIFTCFEGFFSTVDEQPPLYRNSSTIVRDRHQHEC</sequence>
<dbReference type="EMBL" id="PSQE01000002">
    <property type="protein sequence ID" value="RHN73520.1"/>
    <property type="molecule type" value="Genomic_DNA"/>
</dbReference>
<dbReference type="EMBL" id="AC148775">
    <property type="protein sequence ID" value="ABN05758.1"/>
    <property type="molecule type" value="Genomic_DNA"/>
</dbReference>
<reference evidence="1" key="1">
    <citation type="submission" date="2004-05" db="EMBL/GenBank/DDBJ databases">
        <authorList>
            <person name="Town C.D."/>
        </authorList>
    </citation>
    <scope>NUCLEOTIDE SEQUENCE</scope>
</reference>
<name>A2Q1E1_MEDTR</name>
<reference evidence="1" key="2">
    <citation type="submission" date="2007-03" db="EMBL/GenBank/DDBJ databases">
        <authorList>
            <consortium name="The International Medicago Genome Annotation Group"/>
        </authorList>
    </citation>
    <scope>NUCLEOTIDE SEQUENCE</scope>
</reference>
<evidence type="ECO:0000313" key="2">
    <source>
        <dbReference type="EMBL" id="RHN73520.1"/>
    </source>
</evidence>
<proteinExistence type="predicted"/>
<dbReference type="Proteomes" id="UP000265566">
    <property type="component" value="Chromosome 2"/>
</dbReference>
<dbReference type="Gramene" id="rna9342">
    <property type="protein sequence ID" value="RHN73520.1"/>
    <property type="gene ID" value="gene9342"/>
</dbReference>
<dbReference type="AlphaFoldDB" id="A2Q1E1"/>